<evidence type="ECO:0000256" key="2">
    <source>
        <dbReference type="SAM" id="SignalP"/>
    </source>
</evidence>
<dbReference type="OrthoDB" id="2111742at2"/>
<sequence length="250" mass="28166">MKKTIILLLALILLSLPVHNSASAYSYGDPNEEKIAEAYKNMQVQLDESPPDFAEAKKIYETVQEEVDMHMGAEPSEAILQNIEDKDKEQLVQNMEKLLAMNISRRLENVDANFKDYDTSKRLLAKGFATYEALSPRIAESDPEMDQQNKDEFNKALKSLGNPGLFGVGKADASQDSFNESKDVILTNLKKEFDIEDFEQGHFTSGEEESTASETTDWTDLANLKNWIPILLLAAVIAAVTVFTIRRRRK</sequence>
<dbReference type="STRING" id="246786.GS18_0213210"/>
<keyword evidence="4" id="KW-1185">Reference proteome</keyword>
<feature type="chain" id="PRO_5001776167" description="Extracellular protein" evidence="2">
    <location>
        <begin position="25"/>
        <end position="250"/>
    </location>
</feature>
<evidence type="ECO:0000313" key="3">
    <source>
        <dbReference type="EMBL" id="KEZ52045.1"/>
    </source>
</evidence>
<dbReference type="AlphaFoldDB" id="A0A084GXI3"/>
<organism evidence="3 4">
    <name type="scientific">Metabacillus indicus</name>
    <name type="common">Bacillus indicus</name>
    <dbReference type="NCBI Taxonomy" id="246786"/>
    <lineage>
        <taxon>Bacteria</taxon>
        <taxon>Bacillati</taxon>
        <taxon>Bacillota</taxon>
        <taxon>Bacilli</taxon>
        <taxon>Bacillales</taxon>
        <taxon>Bacillaceae</taxon>
        <taxon>Metabacillus</taxon>
    </lineage>
</organism>
<evidence type="ECO:0000313" key="4">
    <source>
        <dbReference type="Proteomes" id="UP000028549"/>
    </source>
</evidence>
<dbReference type="Proteomes" id="UP000028549">
    <property type="component" value="Unassembled WGS sequence"/>
</dbReference>
<evidence type="ECO:0000256" key="1">
    <source>
        <dbReference type="SAM" id="Phobius"/>
    </source>
</evidence>
<dbReference type="RefSeq" id="WP_029566903.1">
    <property type="nucleotide sequence ID" value="NZ_JBBJSM010000005.1"/>
</dbReference>
<keyword evidence="1" id="KW-0472">Membrane</keyword>
<proteinExistence type="predicted"/>
<evidence type="ECO:0008006" key="5">
    <source>
        <dbReference type="Google" id="ProtNLM"/>
    </source>
</evidence>
<reference evidence="3 4" key="1">
    <citation type="journal article" date="2005" name="Int. J. Syst. Evol. Microbiol.">
        <title>Bacillus cibi sp. nov., isolated from jeotgal, a traditional Korean fermented seafood.</title>
        <authorList>
            <person name="Yoon J.H."/>
            <person name="Lee C.H."/>
            <person name="Oh T.K."/>
        </authorList>
    </citation>
    <scope>NUCLEOTIDE SEQUENCE [LARGE SCALE GENOMIC DNA]</scope>
    <source>
        <strain evidence="3 4">DSM 16189</strain>
    </source>
</reference>
<keyword evidence="2" id="KW-0732">Signal</keyword>
<feature type="signal peptide" evidence="2">
    <location>
        <begin position="1"/>
        <end position="24"/>
    </location>
</feature>
<keyword evidence="1" id="KW-1133">Transmembrane helix</keyword>
<gene>
    <name evidence="3" type="ORF">GS18_0213210</name>
</gene>
<protein>
    <recommendedName>
        <fullName evidence="5">Extracellular protein</fullName>
    </recommendedName>
</protein>
<name>A0A084GXI3_METID</name>
<comment type="caution">
    <text evidence="3">The sequence shown here is derived from an EMBL/GenBank/DDBJ whole genome shotgun (WGS) entry which is preliminary data.</text>
</comment>
<feature type="transmembrane region" description="Helical" evidence="1">
    <location>
        <begin position="227"/>
        <end position="245"/>
    </location>
</feature>
<keyword evidence="1" id="KW-0812">Transmembrane</keyword>
<accession>A0A084GXI3</accession>
<dbReference type="EMBL" id="JNVC02000005">
    <property type="protein sequence ID" value="KEZ52045.1"/>
    <property type="molecule type" value="Genomic_DNA"/>
</dbReference>